<evidence type="ECO:0000259" key="9">
    <source>
        <dbReference type="Pfam" id="PF02223"/>
    </source>
</evidence>
<name>A0A0F9D8M8_9ZZZZ</name>
<dbReference type="EC" id="2.7.4.9" evidence="2"/>
<keyword evidence="3" id="KW-0808">Transferase</keyword>
<comment type="catalytic activity">
    <reaction evidence="8">
        <text>dTMP + ATP = dTDP + ADP</text>
        <dbReference type="Rhea" id="RHEA:13517"/>
        <dbReference type="ChEBI" id="CHEBI:30616"/>
        <dbReference type="ChEBI" id="CHEBI:58369"/>
        <dbReference type="ChEBI" id="CHEBI:63528"/>
        <dbReference type="ChEBI" id="CHEBI:456216"/>
        <dbReference type="EC" id="2.7.4.9"/>
    </reaction>
</comment>
<dbReference type="EMBL" id="LAZR01029955">
    <property type="protein sequence ID" value="KKL58048.1"/>
    <property type="molecule type" value="Genomic_DNA"/>
</dbReference>
<keyword evidence="4" id="KW-0545">Nucleotide biosynthesis</keyword>
<dbReference type="HAMAP" id="MF_00165">
    <property type="entry name" value="Thymidylate_kinase"/>
    <property type="match status" value="1"/>
</dbReference>
<dbReference type="GO" id="GO:0006235">
    <property type="term" value="P:dTTP biosynthetic process"/>
    <property type="evidence" value="ECO:0007669"/>
    <property type="project" value="TreeGrafter"/>
</dbReference>
<organism evidence="10">
    <name type="scientific">marine sediment metagenome</name>
    <dbReference type="NCBI Taxonomy" id="412755"/>
    <lineage>
        <taxon>unclassified sequences</taxon>
        <taxon>metagenomes</taxon>
        <taxon>ecological metagenomes</taxon>
    </lineage>
</organism>
<dbReference type="GO" id="GO:0005524">
    <property type="term" value="F:ATP binding"/>
    <property type="evidence" value="ECO:0007669"/>
    <property type="project" value="UniProtKB-KW"/>
</dbReference>
<evidence type="ECO:0000256" key="3">
    <source>
        <dbReference type="ARBA" id="ARBA00022679"/>
    </source>
</evidence>
<sequence>MIVSKEWHVYSYKKPSIFINFEGIDNTGKSNLVADIQKELHEVITVYTTSELNTDVGSLILTKLYNKLLDPYEKVLLFAADRQKRYSKDMKDKLKSKCLFLSDRWFFSAIAYRCAEDPSIRGYVREVNKIFILPDFTFYIDISANESIKRGKSLNKNRYLKTYLNKVRKEYLSLIIEYNFIKINGMRKYNLIKDEIINKIKELLKYTQLKIKE</sequence>
<evidence type="ECO:0000256" key="6">
    <source>
        <dbReference type="ARBA" id="ARBA00022777"/>
    </source>
</evidence>
<dbReference type="Pfam" id="PF02223">
    <property type="entry name" value="Thymidylate_kin"/>
    <property type="match status" value="1"/>
</dbReference>
<feature type="domain" description="Thymidylate kinase-like" evidence="9">
    <location>
        <begin position="21"/>
        <end position="196"/>
    </location>
</feature>
<evidence type="ECO:0000313" key="10">
    <source>
        <dbReference type="EMBL" id="KKL58048.1"/>
    </source>
</evidence>
<reference evidence="10" key="1">
    <citation type="journal article" date="2015" name="Nature">
        <title>Complex archaea that bridge the gap between prokaryotes and eukaryotes.</title>
        <authorList>
            <person name="Spang A."/>
            <person name="Saw J.H."/>
            <person name="Jorgensen S.L."/>
            <person name="Zaremba-Niedzwiedzka K."/>
            <person name="Martijn J."/>
            <person name="Lind A.E."/>
            <person name="van Eijk R."/>
            <person name="Schleper C."/>
            <person name="Guy L."/>
            <person name="Ettema T.J."/>
        </authorList>
    </citation>
    <scope>NUCLEOTIDE SEQUENCE</scope>
</reference>
<comment type="caution">
    <text evidence="10">The sequence shown here is derived from an EMBL/GenBank/DDBJ whole genome shotgun (WGS) entry which is preliminary data.</text>
</comment>
<dbReference type="InterPro" id="IPR018094">
    <property type="entry name" value="Thymidylate_kinase"/>
</dbReference>
<dbReference type="GO" id="GO:0006227">
    <property type="term" value="P:dUDP biosynthetic process"/>
    <property type="evidence" value="ECO:0007669"/>
    <property type="project" value="TreeGrafter"/>
</dbReference>
<evidence type="ECO:0000256" key="4">
    <source>
        <dbReference type="ARBA" id="ARBA00022727"/>
    </source>
</evidence>
<evidence type="ECO:0000256" key="2">
    <source>
        <dbReference type="ARBA" id="ARBA00012980"/>
    </source>
</evidence>
<dbReference type="CDD" id="cd01672">
    <property type="entry name" value="TMPK"/>
    <property type="match status" value="1"/>
</dbReference>
<dbReference type="GO" id="GO:0005737">
    <property type="term" value="C:cytoplasm"/>
    <property type="evidence" value="ECO:0007669"/>
    <property type="project" value="TreeGrafter"/>
</dbReference>
<keyword evidence="7" id="KW-0067">ATP-binding</keyword>
<comment type="similarity">
    <text evidence="1">Belongs to the thymidylate kinase family.</text>
</comment>
<evidence type="ECO:0000256" key="1">
    <source>
        <dbReference type="ARBA" id="ARBA00009776"/>
    </source>
</evidence>
<dbReference type="GO" id="GO:0006233">
    <property type="term" value="P:dTDP biosynthetic process"/>
    <property type="evidence" value="ECO:0007669"/>
    <property type="project" value="InterPro"/>
</dbReference>
<gene>
    <name evidence="10" type="ORF">LCGC14_2229240</name>
</gene>
<keyword evidence="5" id="KW-0547">Nucleotide-binding</keyword>
<dbReference type="InterPro" id="IPR039430">
    <property type="entry name" value="Thymidylate_kin-like_dom"/>
</dbReference>
<evidence type="ECO:0000256" key="5">
    <source>
        <dbReference type="ARBA" id="ARBA00022741"/>
    </source>
</evidence>
<feature type="non-terminal residue" evidence="10">
    <location>
        <position position="213"/>
    </location>
</feature>
<evidence type="ECO:0000256" key="7">
    <source>
        <dbReference type="ARBA" id="ARBA00022840"/>
    </source>
</evidence>
<keyword evidence="6" id="KW-0418">Kinase</keyword>
<dbReference type="InterPro" id="IPR027417">
    <property type="entry name" value="P-loop_NTPase"/>
</dbReference>
<dbReference type="PANTHER" id="PTHR10344">
    <property type="entry name" value="THYMIDYLATE KINASE"/>
    <property type="match status" value="1"/>
</dbReference>
<protein>
    <recommendedName>
        <fullName evidence="2">dTMP kinase</fullName>
        <ecNumber evidence="2">2.7.4.9</ecNumber>
    </recommendedName>
</protein>
<evidence type="ECO:0000256" key="8">
    <source>
        <dbReference type="ARBA" id="ARBA00048743"/>
    </source>
</evidence>
<accession>A0A0F9D8M8</accession>
<dbReference type="SUPFAM" id="SSF52540">
    <property type="entry name" value="P-loop containing nucleoside triphosphate hydrolases"/>
    <property type="match status" value="1"/>
</dbReference>
<dbReference type="Gene3D" id="3.40.50.300">
    <property type="entry name" value="P-loop containing nucleotide triphosphate hydrolases"/>
    <property type="match status" value="1"/>
</dbReference>
<dbReference type="PANTHER" id="PTHR10344:SF4">
    <property type="entry name" value="UMP-CMP KINASE 2, MITOCHONDRIAL"/>
    <property type="match status" value="1"/>
</dbReference>
<dbReference type="NCBIfam" id="TIGR00041">
    <property type="entry name" value="DTMP_kinase"/>
    <property type="match status" value="1"/>
</dbReference>
<dbReference type="GO" id="GO:0004798">
    <property type="term" value="F:dTMP kinase activity"/>
    <property type="evidence" value="ECO:0007669"/>
    <property type="project" value="UniProtKB-EC"/>
</dbReference>
<dbReference type="AlphaFoldDB" id="A0A0F9D8M8"/>
<proteinExistence type="inferred from homology"/>